<feature type="domain" description="OTU" evidence="2">
    <location>
        <begin position="340"/>
        <end position="479"/>
    </location>
</feature>
<accession>F4RNM5</accession>
<dbReference type="Gene3D" id="3.90.70.80">
    <property type="match status" value="1"/>
</dbReference>
<dbReference type="OrthoDB" id="1915076at2759"/>
<gene>
    <name evidence="3" type="ORF">MELLADRAFT_87521</name>
</gene>
<dbReference type="Proteomes" id="UP000001072">
    <property type="component" value="Unassembled WGS sequence"/>
</dbReference>
<dbReference type="KEGG" id="mlr:MELLADRAFT_87521"/>
<dbReference type="CDD" id="cd22744">
    <property type="entry name" value="OTU"/>
    <property type="match status" value="1"/>
</dbReference>
<dbReference type="PROSITE" id="PS50802">
    <property type="entry name" value="OTU"/>
    <property type="match status" value="1"/>
</dbReference>
<sequence length="545" mass="60694">MKEKVRAHAEANGYRITIRSSGDNKIRFCCHRSGTKPSQDSSSQKTDCPFAVNAYEIQASNTPSELQARVTNNSLPPAGTWKIYYKHVGHNHGPIGSQTQSDSKIESQTVINQRSTLISNKLSQLSAVDRTEALAQIKQVLEQFKPLPTSGSQLQLQSAPIVLQEPPKDTNPSPMPTVAKKKRKKTKKKATDLPARTSIPPPPGNFSENDTVAPRGNYSTDGDGVANSPRLPPIPPNYALLKPRRESQAFDADPNKGLVDYDLDTMPSPIPITVAPAPSRKRKKTSTEAIPNKGTSIRRSTRQNPLPAPALPGIRRSARSTRPGATKDNRVPHWLHEYVQRISDPVPDGHCGFRAIAISLGRSEDEWLSVREELIAELQTKSDFYNNYFKERKRGDGDVADHITALQTQRHEVLDTPALWLDSARMSYIIATTYKRVFCVYTDSYTHAALPLDCPANNTPPIFVCFDPNGKHFLSVSLSSPSNTFPIPEPWPEWHTLSLSVAQDWYNMLTPHFTLFKSCIIPILVVKYPLLYSRTPVHLDLLESD</sequence>
<organism evidence="4">
    <name type="scientific">Melampsora larici-populina (strain 98AG31 / pathotype 3-4-7)</name>
    <name type="common">Poplar leaf rust fungus</name>
    <dbReference type="NCBI Taxonomy" id="747676"/>
    <lineage>
        <taxon>Eukaryota</taxon>
        <taxon>Fungi</taxon>
        <taxon>Dikarya</taxon>
        <taxon>Basidiomycota</taxon>
        <taxon>Pucciniomycotina</taxon>
        <taxon>Pucciniomycetes</taxon>
        <taxon>Pucciniales</taxon>
        <taxon>Melampsoraceae</taxon>
        <taxon>Melampsora</taxon>
    </lineage>
</organism>
<evidence type="ECO:0000259" key="2">
    <source>
        <dbReference type="PROSITE" id="PS50802"/>
    </source>
</evidence>
<keyword evidence="4" id="KW-1185">Reference proteome</keyword>
<evidence type="ECO:0000256" key="1">
    <source>
        <dbReference type="SAM" id="MobiDB-lite"/>
    </source>
</evidence>
<dbReference type="VEuPathDB" id="FungiDB:MELLADRAFT_87521"/>
<dbReference type="InterPro" id="IPR003323">
    <property type="entry name" value="OTU_dom"/>
</dbReference>
<dbReference type="SUPFAM" id="SSF54001">
    <property type="entry name" value="Cysteine proteinases"/>
    <property type="match status" value="1"/>
</dbReference>
<feature type="region of interest" description="Disordered" evidence="1">
    <location>
        <begin position="163"/>
        <end position="232"/>
    </location>
</feature>
<dbReference type="RefSeq" id="XP_007410715.1">
    <property type="nucleotide sequence ID" value="XM_007410653.1"/>
</dbReference>
<evidence type="ECO:0000313" key="4">
    <source>
        <dbReference type="Proteomes" id="UP000001072"/>
    </source>
</evidence>
<dbReference type="EMBL" id="GL883110">
    <property type="protein sequence ID" value="EGG06064.1"/>
    <property type="molecule type" value="Genomic_DNA"/>
</dbReference>
<dbReference type="HOGENOM" id="CLU_458603_0_0_1"/>
<evidence type="ECO:0000313" key="3">
    <source>
        <dbReference type="EMBL" id="EGG06064.1"/>
    </source>
</evidence>
<proteinExistence type="predicted"/>
<dbReference type="GeneID" id="18934545"/>
<dbReference type="AlphaFoldDB" id="F4RNM5"/>
<dbReference type="InterPro" id="IPR038765">
    <property type="entry name" value="Papain-like_cys_pep_sf"/>
</dbReference>
<feature type="region of interest" description="Disordered" evidence="1">
    <location>
        <begin position="271"/>
        <end position="329"/>
    </location>
</feature>
<feature type="compositionally biased region" description="Basic residues" evidence="1">
    <location>
        <begin position="179"/>
        <end position="188"/>
    </location>
</feature>
<name>F4RNM5_MELLP</name>
<dbReference type="InParanoid" id="F4RNM5"/>
<reference evidence="4" key="1">
    <citation type="journal article" date="2011" name="Proc. Natl. Acad. Sci. U.S.A.">
        <title>Obligate biotrophy features unraveled by the genomic analysis of rust fungi.</title>
        <authorList>
            <person name="Duplessis S."/>
            <person name="Cuomo C.A."/>
            <person name="Lin Y.-C."/>
            <person name="Aerts A."/>
            <person name="Tisserant E."/>
            <person name="Veneault-Fourrey C."/>
            <person name="Joly D.L."/>
            <person name="Hacquard S."/>
            <person name="Amselem J."/>
            <person name="Cantarel B.L."/>
            <person name="Chiu R."/>
            <person name="Coutinho P.M."/>
            <person name="Feau N."/>
            <person name="Field M."/>
            <person name="Frey P."/>
            <person name="Gelhaye E."/>
            <person name="Goldberg J."/>
            <person name="Grabherr M.G."/>
            <person name="Kodira C.D."/>
            <person name="Kohler A."/>
            <person name="Kuees U."/>
            <person name="Lindquist E.A."/>
            <person name="Lucas S.M."/>
            <person name="Mago R."/>
            <person name="Mauceli E."/>
            <person name="Morin E."/>
            <person name="Murat C."/>
            <person name="Pangilinan J.L."/>
            <person name="Park R."/>
            <person name="Pearson M."/>
            <person name="Quesneville H."/>
            <person name="Rouhier N."/>
            <person name="Sakthikumar S."/>
            <person name="Salamov A.A."/>
            <person name="Schmutz J."/>
            <person name="Selles B."/>
            <person name="Shapiro H."/>
            <person name="Tanguay P."/>
            <person name="Tuskan G.A."/>
            <person name="Henrissat B."/>
            <person name="Van de Peer Y."/>
            <person name="Rouze P."/>
            <person name="Ellis J.G."/>
            <person name="Dodds P.N."/>
            <person name="Schein J.E."/>
            <person name="Zhong S."/>
            <person name="Hamelin R.C."/>
            <person name="Grigoriev I.V."/>
            <person name="Szabo L.J."/>
            <person name="Martin F."/>
        </authorList>
    </citation>
    <scope>NUCLEOTIDE SEQUENCE [LARGE SCALE GENOMIC DNA]</scope>
    <source>
        <strain evidence="4">98AG31 / pathotype 3-4-7</strain>
    </source>
</reference>
<protein>
    <recommendedName>
        <fullName evidence="2">OTU domain-containing protein</fullName>
    </recommendedName>
</protein>
<feature type="compositionally biased region" description="Polar residues" evidence="1">
    <location>
        <begin position="287"/>
        <end position="304"/>
    </location>
</feature>